<comment type="cofactor">
    <cofactor evidence="2">
        <name>Mg(2+)</name>
        <dbReference type="ChEBI" id="CHEBI:18420"/>
    </cofactor>
</comment>
<dbReference type="RefSeq" id="WP_373320837.1">
    <property type="nucleotide sequence ID" value="NZ_BPQL01000018.1"/>
</dbReference>
<evidence type="ECO:0000256" key="6">
    <source>
        <dbReference type="ARBA" id="ARBA00023211"/>
    </source>
</evidence>
<organism evidence="8 9">
    <name type="scientific">Methylobacterium goesingense</name>
    <dbReference type="NCBI Taxonomy" id="243690"/>
    <lineage>
        <taxon>Bacteria</taxon>
        <taxon>Pseudomonadati</taxon>
        <taxon>Pseudomonadota</taxon>
        <taxon>Alphaproteobacteria</taxon>
        <taxon>Hyphomicrobiales</taxon>
        <taxon>Methylobacteriaceae</taxon>
        <taxon>Methylobacterium</taxon>
    </lineage>
</organism>
<dbReference type="SUPFAM" id="SSF55811">
    <property type="entry name" value="Nudix"/>
    <property type="match status" value="1"/>
</dbReference>
<dbReference type="PANTHER" id="PTHR12318">
    <property type="entry name" value="TESTOSTERONE-REGULATED PROTEIN RP2"/>
    <property type="match status" value="1"/>
</dbReference>
<dbReference type="CDD" id="cd18870">
    <property type="entry name" value="NUDIX_AcylCoAdiphos_Nudt19"/>
    <property type="match status" value="1"/>
</dbReference>
<evidence type="ECO:0000313" key="8">
    <source>
        <dbReference type="EMBL" id="MET3692297.1"/>
    </source>
</evidence>
<gene>
    <name evidence="8" type="ORF">ABID43_001833</name>
</gene>
<protein>
    <submittedName>
        <fullName evidence="8">8-oxo-dGTP pyrophosphatase MutT (NUDIX family)</fullName>
    </submittedName>
</protein>
<evidence type="ECO:0000256" key="1">
    <source>
        <dbReference type="ARBA" id="ARBA00001936"/>
    </source>
</evidence>
<evidence type="ECO:0000256" key="5">
    <source>
        <dbReference type="ARBA" id="ARBA00022842"/>
    </source>
</evidence>
<dbReference type="Proteomes" id="UP001549145">
    <property type="component" value="Unassembled WGS sequence"/>
</dbReference>
<comment type="caution">
    <text evidence="8">The sequence shown here is derived from an EMBL/GenBank/DDBJ whole genome shotgun (WGS) entry which is preliminary data.</text>
</comment>
<name>A0ABV2L394_9HYPH</name>
<dbReference type="InterPro" id="IPR039121">
    <property type="entry name" value="NUDT19"/>
</dbReference>
<dbReference type="PANTHER" id="PTHR12318:SF0">
    <property type="entry name" value="ACYL-COENZYME A DIPHOSPHATASE NUDT19"/>
    <property type="match status" value="1"/>
</dbReference>
<dbReference type="Gene3D" id="3.90.79.10">
    <property type="entry name" value="Nucleoside Triphosphate Pyrophosphohydrolase"/>
    <property type="match status" value="1"/>
</dbReference>
<reference evidence="8 9" key="1">
    <citation type="submission" date="2024-06" db="EMBL/GenBank/DDBJ databases">
        <title>Genomic Encyclopedia of Type Strains, Phase IV (KMG-IV): sequencing the most valuable type-strain genomes for metagenomic binning, comparative biology and taxonomic classification.</title>
        <authorList>
            <person name="Goeker M."/>
        </authorList>
    </citation>
    <scope>NUCLEOTIDE SEQUENCE [LARGE SCALE GENOMIC DNA]</scope>
    <source>
        <strain evidence="8 9">DSM 21331</strain>
    </source>
</reference>
<dbReference type="InterPro" id="IPR000086">
    <property type="entry name" value="NUDIX_hydrolase_dom"/>
</dbReference>
<keyword evidence="4" id="KW-0378">Hydrolase</keyword>
<evidence type="ECO:0000256" key="4">
    <source>
        <dbReference type="ARBA" id="ARBA00022801"/>
    </source>
</evidence>
<evidence type="ECO:0000313" key="9">
    <source>
        <dbReference type="Proteomes" id="UP001549145"/>
    </source>
</evidence>
<keyword evidence="6" id="KW-0464">Manganese</keyword>
<proteinExistence type="predicted"/>
<dbReference type="InterPro" id="IPR015797">
    <property type="entry name" value="NUDIX_hydrolase-like_dom_sf"/>
</dbReference>
<sequence length="247" mass="27023">MDQITDMLPEAPPPETPARAVALRPRNAATLILIDRTRRTPKILMGRRHPGLAFMAGKFVFPGGRIEPADRHMPVAGALSGRANDALAQRVPRGGDGLGRALALAAIRETYEETGLMLGTRAYGPPETAPAGSWSAFRAAGVLPDLEALHLIARAVTPPGRVRRFDTRFFAADRITIAHTVPDVVSAESELVELVWVTFTEARRLNLPRITGVVLDDLEIQVKGGFAPYLPIPYYYERSGKRMRDVL</sequence>
<dbReference type="EMBL" id="JBEPMM010000004">
    <property type="protein sequence ID" value="MET3692297.1"/>
    <property type="molecule type" value="Genomic_DNA"/>
</dbReference>
<comment type="cofactor">
    <cofactor evidence="1">
        <name>Mn(2+)</name>
        <dbReference type="ChEBI" id="CHEBI:29035"/>
    </cofactor>
</comment>
<evidence type="ECO:0000259" key="7">
    <source>
        <dbReference type="PROSITE" id="PS51462"/>
    </source>
</evidence>
<dbReference type="Pfam" id="PF00293">
    <property type="entry name" value="NUDIX"/>
    <property type="match status" value="1"/>
</dbReference>
<evidence type="ECO:0000256" key="2">
    <source>
        <dbReference type="ARBA" id="ARBA00001946"/>
    </source>
</evidence>
<keyword evidence="9" id="KW-1185">Reference proteome</keyword>
<evidence type="ECO:0000256" key="3">
    <source>
        <dbReference type="ARBA" id="ARBA00022723"/>
    </source>
</evidence>
<keyword evidence="5" id="KW-0460">Magnesium</keyword>
<dbReference type="PROSITE" id="PS51462">
    <property type="entry name" value="NUDIX"/>
    <property type="match status" value="1"/>
</dbReference>
<accession>A0ABV2L394</accession>
<keyword evidence="3" id="KW-0479">Metal-binding</keyword>
<feature type="domain" description="Nudix hydrolase" evidence="7">
    <location>
        <begin position="25"/>
        <end position="219"/>
    </location>
</feature>